<comment type="caution">
    <text evidence="2">The sequence shown here is derived from an EMBL/GenBank/DDBJ whole genome shotgun (WGS) entry which is preliminary data.</text>
</comment>
<feature type="region of interest" description="Disordered" evidence="1">
    <location>
        <begin position="91"/>
        <end position="141"/>
    </location>
</feature>
<evidence type="ECO:0000256" key="1">
    <source>
        <dbReference type="SAM" id="MobiDB-lite"/>
    </source>
</evidence>
<gene>
    <name evidence="2" type="ORF">Tci_033501</name>
</gene>
<feature type="region of interest" description="Disordered" evidence="1">
    <location>
        <begin position="1"/>
        <end position="51"/>
    </location>
</feature>
<organism evidence="2">
    <name type="scientific">Tanacetum cinerariifolium</name>
    <name type="common">Dalmatian daisy</name>
    <name type="synonym">Chrysanthemum cinerariifolium</name>
    <dbReference type="NCBI Taxonomy" id="118510"/>
    <lineage>
        <taxon>Eukaryota</taxon>
        <taxon>Viridiplantae</taxon>
        <taxon>Streptophyta</taxon>
        <taxon>Embryophyta</taxon>
        <taxon>Tracheophyta</taxon>
        <taxon>Spermatophyta</taxon>
        <taxon>Magnoliopsida</taxon>
        <taxon>eudicotyledons</taxon>
        <taxon>Gunneridae</taxon>
        <taxon>Pentapetalae</taxon>
        <taxon>asterids</taxon>
        <taxon>campanulids</taxon>
        <taxon>Asterales</taxon>
        <taxon>Asteraceae</taxon>
        <taxon>Asteroideae</taxon>
        <taxon>Anthemideae</taxon>
        <taxon>Anthemidinae</taxon>
        <taxon>Tanacetum</taxon>
    </lineage>
</organism>
<reference evidence="2" key="1">
    <citation type="journal article" date="2019" name="Sci. Rep.">
        <title>Draft genome of Tanacetum cinerariifolium, the natural source of mosquito coil.</title>
        <authorList>
            <person name="Yamashiro T."/>
            <person name="Shiraishi A."/>
            <person name="Satake H."/>
            <person name="Nakayama K."/>
        </authorList>
    </citation>
    <scope>NUCLEOTIDE SEQUENCE</scope>
</reference>
<feature type="compositionally biased region" description="Basic and acidic residues" evidence="1">
    <location>
        <begin position="35"/>
        <end position="45"/>
    </location>
</feature>
<sequence>MFLKYSTGQIPPKKSKGKGSQGKKTTYTLMADVDVSEKSDSEPARKRTTSRRVVKKKVTFSIADNIIPDPDVALELCKSIRLTEAAEEEAARQVHVTHGRIPGPGGSSEGTGSIPGVPDKSPVISATSNEGTGTKPGVPDEEKVISKENVIQMTDDEETDDEFIHRDEQVNENDYEEMTNAEVEESRKGDAKIFDVAKADAEKIEEITDDAKKPEFPPTSSSLFVSSGFGDQFLKLSSDTSLVSIVKDT</sequence>
<dbReference type="EMBL" id="BKCJ010004518">
    <property type="protein sequence ID" value="GEU61523.1"/>
    <property type="molecule type" value="Genomic_DNA"/>
</dbReference>
<evidence type="ECO:0000313" key="2">
    <source>
        <dbReference type="EMBL" id="GEU61523.1"/>
    </source>
</evidence>
<accession>A0A6L2LI86</accession>
<proteinExistence type="predicted"/>
<protein>
    <submittedName>
        <fullName evidence="2">Uncharacterized protein</fullName>
    </submittedName>
</protein>
<dbReference type="AlphaFoldDB" id="A0A6L2LI86"/>
<name>A0A6L2LI86_TANCI</name>